<protein>
    <submittedName>
        <fullName evidence="2">Uncharacterized protein</fullName>
    </submittedName>
</protein>
<feature type="region of interest" description="Disordered" evidence="1">
    <location>
        <begin position="46"/>
        <end position="86"/>
    </location>
</feature>
<gene>
    <name evidence="2" type="ORF">D4100_23225</name>
</gene>
<keyword evidence="3" id="KW-1185">Reference proteome</keyword>
<comment type="caution">
    <text evidence="2">The sequence shown here is derived from an EMBL/GenBank/DDBJ whole genome shotgun (WGS) entry which is preliminary data.</text>
</comment>
<dbReference type="AlphaFoldDB" id="A0AA92X4E7"/>
<reference evidence="2 3" key="1">
    <citation type="submission" date="2018-09" db="EMBL/GenBank/DDBJ databases">
        <title>Draft genome of a novel serratia sp. strain with antifungal activity.</title>
        <authorList>
            <person name="Dichmann S.I."/>
            <person name="Park B.P."/>
            <person name="Pathiraja D."/>
            <person name="Choi I.-G."/>
            <person name="Stougaard P."/>
            <person name="Hennessy R.C."/>
        </authorList>
    </citation>
    <scope>NUCLEOTIDE SEQUENCE [LARGE SCALE GENOMIC DNA]</scope>
    <source>
        <strain evidence="2 3">S40</strain>
    </source>
</reference>
<sequence length="86" mass="9547">MCLTCFGEAHRHCVAHILLSPTFKSNNFSQLTRICTIHAQHGRFRGKKSVLSTGNSSKTANKVNGFKQEMSKEESGKDNDGHKKAQ</sequence>
<organism evidence="2 3">
    <name type="scientific">Serratia inhibens</name>
    <dbReference type="NCBI Taxonomy" id="2338073"/>
    <lineage>
        <taxon>Bacteria</taxon>
        <taxon>Pseudomonadati</taxon>
        <taxon>Pseudomonadota</taxon>
        <taxon>Gammaproteobacteria</taxon>
        <taxon>Enterobacterales</taxon>
        <taxon>Yersiniaceae</taxon>
        <taxon>Serratia</taxon>
    </lineage>
</organism>
<evidence type="ECO:0000313" key="2">
    <source>
        <dbReference type="EMBL" id="RJF52985.1"/>
    </source>
</evidence>
<dbReference type="Proteomes" id="UP000284338">
    <property type="component" value="Unassembled WGS sequence"/>
</dbReference>
<name>A0AA92X4E7_9GAMM</name>
<dbReference type="EMBL" id="QYYG01000011">
    <property type="protein sequence ID" value="RJF52985.1"/>
    <property type="molecule type" value="Genomic_DNA"/>
</dbReference>
<feature type="compositionally biased region" description="Basic and acidic residues" evidence="1">
    <location>
        <begin position="69"/>
        <end position="86"/>
    </location>
</feature>
<evidence type="ECO:0000256" key="1">
    <source>
        <dbReference type="SAM" id="MobiDB-lite"/>
    </source>
</evidence>
<accession>A0AA92X4E7</accession>
<feature type="compositionally biased region" description="Polar residues" evidence="1">
    <location>
        <begin position="50"/>
        <end position="62"/>
    </location>
</feature>
<proteinExistence type="predicted"/>
<evidence type="ECO:0000313" key="3">
    <source>
        <dbReference type="Proteomes" id="UP000284338"/>
    </source>
</evidence>